<dbReference type="PANTHER" id="PTHR22911">
    <property type="entry name" value="ACYL-MALONYL CONDENSING ENZYME-RELATED"/>
    <property type="match status" value="1"/>
</dbReference>
<feature type="transmembrane region" description="Helical" evidence="2">
    <location>
        <begin position="143"/>
        <end position="163"/>
    </location>
</feature>
<dbReference type="AlphaFoldDB" id="A0A941IJ02"/>
<organism evidence="4 5">
    <name type="scientific">Actinospica acidithermotolerans</name>
    <dbReference type="NCBI Taxonomy" id="2828514"/>
    <lineage>
        <taxon>Bacteria</taxon>
        <taxon>Bacillati</taxon>
        <taxon>Actinomycetota</taxon>
        <taxon>Actinomycetes</taxon>
        <taxon>Catenulisporales</taxon>
        <taxon>Actinospicaceae</taxon>
        <taxon>Actinospica</taxon>
    </lineage>
</organism>
<accession>A0A941IJ02</accession>
<feature type="domain" description="EamA" evidence="3">
    <location>
        <begin position="3"/>
        <end position="129"/>
    </location>
</feature>
<comment type="caution">
    <text evidence="4">The sequence shown here is derived from an EMBL/GenBank/DDBJ whole genome shotgun (WGS) entry which is preliminary data.</text>
</comment>
<dbReference type="SUPFAM" id="SSF103481">
    <property type="entry name" value="Multidrug resistance efflux transporter EmrE"/>
    <property type="match status" value="2"/>
</dbReference>
<dbReference type="PANTHER" id="PTHR22911:SF137">
    <property type="entry name" value="SOLUTE CARRIER FAMILY 35 MEMBER G2-RELATED"/>
    <property type="match status" value="1"/>
</dbReference>
<evidence type="ECO:0000256" key="2">
    <source>
        <dbReference type="SAM" id="Phobius"/>
    </source>
</evidence>
<gene>
    <name evidence="4" type="ORF">KDK95_21495</name>
</gene>
<feature type="transmembrane region" description="Helical" evidence="2">
    <location>
        <begin position="112"/>
        <end position="131"/>
    </location>
</feature>
<dbReference type="Pfam" id="PF00892">
    <property type="entry name" value="EamA"/>
    <property type="match status" value="2"/>
</dbReference>
<dbReference type="InterPro" id="IPR037185">
    <property type="entry name" value="EmrE-like"/>
</dbReference>
<dbReference type="EMBL" id="JAGSOH010000069">
    <property type="protein sequence ID" value="MBR7828899.1"/>
    <property type="molecule type" value="Genomic_DNA"/>
</dbReference>
<proteinExistence type="inferred from homology"/>
<dbReference type="InterPro" id="IPR000620">
    <property type="entry name" value="EamA_dom"/>
</dbReference>
<feature type="transmembrane region" description="Helical" evidence="2">
    <location>
        <begin position="169"/>
        <end position="189"/>
    </location>
</feature>
<keyword evidence="2" id="KW-0472">Membrane</keyword>
<sequence>MASLLALLASALWGSSDFVGAMLSKRWPSTAVVFLGVLLATTVLLLGIPLADPPFGAYQWYGAAAGAGGAIALACFYKAMAAGPMSLVAPLSATSAAVPVLWSLARGGTVDLLQGVGIMLAFIGVILASGPEMREGSLVSRSTLLFTLASAIGFGLYYIFFALGSATSVYGTLLSQRIAGVLILAPVALRGLPRRKSLINGLTWTPTIAVLFVFNGLGDVAANGIYGLATRHAGSNLPVVMALSGLYPVVSTVLAWALLKERLRAVQNVGILAALTGVLLLNA</sequence>
<evidence type="ECO:0000259" key="3">
    <source>
        <dbReference type="Pfam" id="PF00892"/>
    </source>
</evidence>
<feature type="domain" description="EamA" evidence="3">
    <location>
        <begin position="143"/>
        <end position="282"/>
    </location>
</feature>
<evidence type="ECO:0000256" key="1">
    <source>
        <dbReference type="ARBA" id="ARBA00007362"/>
    </source>
</evidence>
<dbReference type="GO" id="GO:0016020">
    <property type="term" value="C:membrane"/>
    <property type="evidence" value="ECO:0007669"/>
    <property type="project" value="InterPro"/>
</dbReference>
<comment type="similarity">
    <text evidence="1">Belongs to the EamA transporter family.</text>
</comment>
<evidence type="ECO:0000313" key="4">
    <source>
        <dbReference type="EMBL" id="MBR7828899.1"/>
    </source>
</evidence>
<keyword evidence="5" id="KW-1185">Reference proteome</keyword>
<keyword evidence="2" id="KW-1133">Transmembrane helix</keyword>
<protein>
    <submittedName>
        <fullName evidence="4">EamA family transporter</fullName>
    </submittedName>
</protein>
<feature type="transmembrane region" description="Helical" evidence="2">
    <location>
        <begin position="237"/>
        <end position="258"/>
    </location>
</feature>
<name>A0A941IJ02_9ACTN</name>
<feature type="transmembrane region" description="Helical" evidence="2">
    <location>
        <begin position="60"/>
        <end position="80"/>
    </location>
</feature>
<feature type="transmembrane region" description="Helical" evidence="2">
    <location>
        <begin position="198"/>
        <end position="217"/>
    </location>
</feature>
<dbReference type="Proteomes" id="UP000676325">
    <property type="component" value="Unassembled WGS sequence"/>
</dbReference>
<dbReference type="RefSeq" id="WP_212520034.1">
    <property type="nucleotide sequence ID" value="NZ_JAGSOH010000069.1"/>
</dbReference>
<evidence type="ECO:0000313" key="5">
    <source>
        <dbReference type="Proteomes" id="UP000676325"/>
    </source>
</evidence>
<keyword evidence="2" id="KW-0812">Transmembrane</keyword>
<reference evidence="4" key="1">
    <citation type="submission" date="2021-04" db="EMBL/GenBank/DDBJ databases">
        <title>Genome based classification of Actinospica acidithermotolerans sp. nov., an actinobacterium isolated from an Indonesian hot spring.</title>
        <authorList>
            <person name="Kusuma A.B."/>
            <person name="Putra K.E."/>
            <person name="Nafisah S."/>
            <person name="Loh J."/>
            <person name="Nouioui I."/>
            <person name="Goodfellow M."/>
        </authorList>
    </citation>
    <scope>NUCLEOTIDE SEQUENCE</scope>
    <source>
        <strain evidence="4">MGRD01-02</strain>
    </source>
</reference>
<feature type="transmembrane region" description="Helical" evidence="2">
    <location>
        <begin position="31"/>
        <end position="48"/>
    </location>
</feature>